<comment type="subunit">
    <text evidence="6">Component of the lipopolysaccharide transport and assembly complex. Interacts with LptD.</text>
</comment>
<keyword evidence="2 6" id="KW-0472">Membrane</keyword>
<gene>
    <name evidence="6" type="primary">lptE</name>
    <name evidence="7" type="ORF">BECKFW1821C_GA0114237_103624</name>
</gene>
<dbReference type="PANTHER" id="PTHR38098">
    <property type="entry name" value="LPS-ASSEMBLY LIPOPROTEIN LPTE"/>
    <property type="match status" value="1"/>
</dbReference>
<dbReference type="HAMAP" id="MF_01186">
    <property type="entry name" value="LPS_assembly_LptE"/>
    <property type="match status" value="1"/>
</dbReference>
<evidence type="ECO:0000256" key="5">
    <source>
        <dbReference type="ARBA" id="ARBA00023288"/>
    </source>
</evidence>
<name>A0A450TUR7_9GAMM</name>
<evidence type="ECO:0000256" key="3">
    <source>
        <dbReference type="ARBA" id="ARBA00023139"/>
    </source>
</evidence>
<dbReference type="GO" id="GO:0043165">
    <property type="term" value="P:Gram-negative-bacterium-type cell outer membrane assembly"/>
    <property type="evidence" value="ECO:0007669"/>
    <property type="project" value="UniProtKB-UniRule"/>
</dbReference>
<dbReference type="PROSITE" id="PS51257">
    <property type="entry name" value="PROKAR_LIPOPROTEIN"/>
    <property type="match status" value="1"/>
</dbReference>
<evidence type="ECO:0000256" key="2">
    <source>
        <dbReference type="ARBA" id="ARBA00023136"/>
    </source>
</evidence>
<keyword evidence="4 6" id="KW-0998">Cell outer membrane</keyword>
<keyword evidence="3 6" id="KW-0564">Palmitate</keyword>
<dbReference type="PANTHER" id="PTHR38098:SF1">
    <property type="entry name" value="LPS-ASSEMBLY LIPOPROTEIN LPTE"/>
    <property type="match status" value="1"/>
</dbReference>
<dbReference type="Gene3D" id="3.30.160.150">
    <property type="entry name" value="Lipoprotein like domain"/>
    <property type="match status" value="1"/>
</dbReference>
<keyword evidence="5 6" id="KW-0449">Lipoprotein</keyword>
<dbReference type="GO" id="GO:0009279">
    <property type="term" value="C:cell outer membrane"/>
    <property type="evidence" value="ECO:0007669"/>
    <property type="project" value="UniProtKB-SubCell"/>
</dbReference>
<comment type="subcellular location">
    <subcellularLocation>
        <location evidence="6">Cell outer membrane</location>
        <topology evidence="6">Lipid-anchor</topology>
    </subcellularLocation>
</comment>
<comment type="function">
    <text evidence="6">Together with LptD, is involved in the assembly of lipopolysaccharide (LPS) at the surface of the outer membrane. Required for the proper assembly of LptD. Binds LPS and may serve as the LPS recognition site at the outer membrane.</text>
</comment>
<organism evidence="7">
    <name type="scientific">Candidatus Kentrum sp. FW</name>
    <dbReference type="NCBI Taxonomy" id="2126338"/>
    <lineage>
        <taxon>Bacteria</taxon>
        <taxon>Pseudomonadati</taxon>
        <taxon>Pseudomonadota</taxon>
        <taxon>Gammaproteobacteria</taxon>
        <taxon>Candidatus Kentrum</taxon>
    </lineage>
</organism>
<comment type="similarity">
    <text evidence="6">Belongs to the LptE lipoprotein family.</text>
</comment>
<evidence type="ECO:0000256" key="1">
    <source>
        <dbReference type="ARBA" id="ARBA00022729"/>
    </source>
</evidence>
<dbReference type="EMBL" id="CAADFE010000036">
    <property type="protein sequence ID" value="VFJ72698.1"/>
    <property type="molecule type" value="Genomic_DNA"/>
</dbReference>
<protein>
    <recommendedName>
        <fullName evidence="6">LPS-assembly lipoprotein LptE</fullName>
    </recommendedName>
</protein>
<dbReference type="InterPro" id="IPR007485">
    <property type="entry name" value="LPS_assembly_LptE"/>
</dbReference>
<dbReference type="AlphaFoldDB" id="A0A450TUR7"/>
<evidence type="ECO:0000256" key="4">
    <source>
        <dbReference type="ARBA" id="ARBA00023237"/>
    </source>
</evidence>
<sequence>MIFPLRLIGVFIIAASLLLGCGFHLRGSFVLPNEISSLYVQAPIHFANELVMLLEGNGIVVARNRDDADAVLVVEQEAFDKRTLSVDSHTGKEREHELSYAVSYRVLAADGRELLPQQTVSFVRDYVFDEDAVLGVGHEENVLSQEMRQDATRQILRRLATWHR</sequence>
<dbReference type="GO" id="GO:0015920">
    <property type="term" value="P:lipopolysaccharide transport"/>
    <property type="evidence" value="ECO:0007669"/>
    <property type="project" value="TreeGrafter"/>
</dbReference>
<proteinExistence type="inferred from homology"/>
<keyword evidence="1 6" id="KW-0732">Signal</keyword>
<dbReference type="Pfam" id="PF04390">
    <property type="entry name" value="LptE"/>
    <property type="match status" value="1"/>
</dbReference>
<evidence type="ECO:0000313" key="7">
    <source>
        <dbReference type="EMBL" id="VFJ72698.1"/>
    </source>
</evidence>
<reference evidence="7" key="1">
    <citation type="submission" date="2019-02" db="EMBL/GenBank/DDBJ databases">
        <authorList>
            <person name="Gruber-Vodicka R. H."/>
            <person name="Seah K. B. B."/>
        </authorList>
    </citation>
    <scope>NUCLEOTIDE SEQUENCE</scope>
    <source>
        <strain evidence="7">BECK_BZ131</strain>
    </source>
</reference>
<dbReference type="GO" id="GO:1990351">
    <property type="term" value="C:transporter complex"/>
    <property type="evidence" value="ECO:0007669"/>
    <property type="project" value="TreeGrafter"/>
</dbReference>
<evidence type="ECO:0000256" key="6">
    <source>
        <dbReference type="HAMAP-Rule" id="MF_01186"/>
    </source>
</evidence>
<accession>A0A450TUR7</accession>
<dbReference type="GO" id="GO:0001530">
    <property type="term" value="F:lipopolysaccharide binding"/>
    <property type="evidence" value="ECO:0007669"/>
    <property type="project" value="TreeGrafter"/>
</dbReference>